<feature type="transmembrane region" description="Helical" evidence="1">
    <location>
        <begin position="165"/>
        <end position="185"/>
    </location>
</feature>
<feature type="transmembrane region" description="Helical" evidence="1">
    <location>
        <begin position="141"/>
        <end position="159"/>
    </location>
</feature>
<feature type="transmembrane region" description="Helical" evidence="1">
    <location>
        <begin position="6"/>
        <end position="24"/>
    </location>
</feature>
<dbReference type="AlphaFoldDB" id="A0A2H0UPJ5"/>
<evidence type="ECO:0000313" key="2">
    <source>
        <dbReference type="EMBL" id="PIR88303.1"/>
    </source>
</evidence>
<keyword evidence="1" id="KW-1133">Transmembrane helix</keyword>
<comment type="caution">
    <text evidence="2">The sequence shown here is derived from an EMBL/GenBank/DDBJ whole genome shotgun (WGS) entry which is preliminary data.</text>
</comment>
<feature type="transmembrane region" description="Helical" evidence="1">
    <location>
        <begin position="36"/>
        <end position="53"/>
    </location>
</feature>
<sequence>MRELLEVLSGIFLVAAFFPYITGIVKKETQPAKASWLIWVVLDFITLAGMYAADVINGQIVGATIGSTVVAVLALHFGKPGWTKLDLSCLLGAAAGFILWRVLDSPLMGILVSQGINFLGSVPTVVSAWEYPNRESRGTWILFWFSCVFTVASVRRWSLEGAVQPITFFLIGSAMLYVVLLRPWLRNLVPRDV</sequence>
<gene>
    <name evidence="2" type="ORF">COU09_02970</name>
</gene>
<reference evidence="3" key="1">
    <citation type="submission" date="2017-09" db="EMBL/GenBank/DDBJ databases">
        <title>Depth-based differentiation of microbial function through sediment-hosted aquifers and enrichment of novel symbionts in the deep terrestrial subsurface.</title>
        <authorList>
            <person name="Probst A.J."/>
            <person name="Ladd B."/>
            <person name="Jarett J.K."/>
            <person name="Geller-Mcgrath D.E."/>
            <person name="Sieber C.M.K."/>
            <person name="Emerson J.B."/>
            <person name="Anantharaman K."/>
            <person name="Thomas B.C."/>
            <person name="Malmstrom R."/>
            <person name="Stieglmeier M."/>
            <person name="Klingl A."/>
            <person name="Woyke T."/>
            <person name="Ryan C.M."/>
            <person name="Banfield J.F."/>
        </authorList>
    </citation>
    <scope>NUCLEOTIDE SEQUENCE [LARGE SCALE GENOMIC DNA]</scope>
</reference>
<organism evidence="2 3">
    <name type="scientific">Candidatus Harrisonbacteria bacterium CG10_big_fil_rev_8_21_14_0_10_44_23</name>
    <dbReference type="NCBI Taxonomy" id="1974585"/>
    <lineage>
        <taxon>Bacteria</taxon>
        <taxon>Candidatus Harrisoniibacteriota</taxon>
    </lineage>
</organism>
<protein>
    <submittedName>
        <fullName evidence="2">Uncharacterized protein</fullName>
    </submittedName>
</protein>
<feature type="transmembrane region" description="Helical" evidence="1">
    <location>
        <begin position="59"/>
        <end position="78"/>
    </location>
</feature>
<keyword evidence="1" id="KW-0472">Membrane</keyword>
<name>A0A2H0UPJ5_9BACT</name>
<evidence type="ECO:0000313" key="3">
    <source>
        <dbReference type="Proteomes" id="UP000229615"/>
    </source>
</evidence>
<dbReference type="EMBL" id="PFBB01000034">
    <property type="protein sequence ID" value="PIR88303.1"/>
    <property type="molecule type" value="Genomic_DNA"/>
</dbReference>
<accession>A0A2H0UPJ5</accession>
<evidence type="ECO:0000256" key="1">
    <source>
        <dbReference type="SAM" id="Phobius"/>
    </source>
</evidence>
<dbReference type="Proteomes" id="UP000229615">
    <property type="component" value="Unassembled WGS sequence"/>
</dbReference>
<keyword evidence="1" id="KW-0812">Transmembrane</keyword>
<proteinExistence type="predicted"/>